<dbReference type="EMBL" id="QJVC01000004">
    <property type="protein sequence ID" value="PYI38930.1"/>
    <property type="molecule type" value="Genomic_DNA"/>
</dbReference>
<dbReference type="CDD" id="cd19481">
    <property type="entry name" value="RecA-like_protease"/>
    <property type="match status" value="1"/>
</dbReference>
<accession>A0A2V5J7S7</accession>
<gene>
    <name evidence="2" type="ORF">CVS30_06330</name>
</gene>
<protein>
    <recommendedName>
        <fullName evidence="1">AAA+ ATPase domain-containing protein</fullName>
    </recommendedName>
</protein>
<dbReference type="SMART" id="SM00382">
    <property type="entry name" value="AAA"/>
    <property type="match status" value="1"/>
</dbReference>
<dbReference type="InterPro" id="IPR003593">
    <property type="entry name" value="AAA+_ATPase"/>
</dbReference>
<dbReference type="InterPro" id="IPR003959">
    <property type="entry name" value="ATPase_AAA_core"/>
</dbReference>
<proteinExistence type="predicted"/>
<comment type="caution">
    <text evidence="2">The sequence shown here is derived from an EMBL/GenBank/DDBJ whole genome shotgun (WGS) entry which is preliminary data.</text>
</comment>
<evidence type="ECO:0000313" key="3">
    <source>
        <dbReference type="Proteomes" id="UP000247980"/>
    </source>
</evidence>
<organism evidence="2 3">
    <name type="scientific">Arthrobacter psychrolactophilus</name>
    <dbReference type="NCBI Taxonomy" id="92442"/>
    <lineage>
        <taxon>Bacteria</taxon>
        <taxon>Bacillati</taxon>
        <taxon>Actinomycetota</taxon>
        <taxon>Actinomycetes</taxon>
        <taxon>Micrococcales</taxon>
        <taxon>Micrococcaceae</taxon>
        <taxon>Arthrobacter</taxon>
    </lineage>
</organism>
<feature type="domain" description="AAA+ ATPase" evidence="1">
    <location>
        <begin position="133"/>
        <end position="265"/>
    </location>
</feature>
<dbReference type="GO" id="GO:0005524">
    <property type="term" value="F:ATP binding"/>
    <property type="evidence" value="ECO:0007669"/>
    <property type="project" value="InterPro"/>
</dbReference>
<reference evidence="2 3" key="1">
    <citation type="submission" date="2018-05" db="EMBL/GenBank/DDBJ databases">
        <title>Genetic diversity of glacier-inhabiting Cryobacterium bacteria in China and description of Cryobacterium mengkeensis sp. nov. and Arthrobacter glacialis sp. nov.</title>
        <authorList>
            <person name="Liu Q."/>
            <person name="Xin Y.-H."/>
        </authorList>
    </citation>
    <scope>NUCLEOTIDE SEQUENCE [LARGE SCALE GENOMIC DNA]</scope>
    <source>
        <strain evidence="2 3">B7</strain>
    </source>
</reference>
<dbReference type="InterPro" id="IPR050168">
    <property type="entry name" value="AAA_ATPase_domain"/>
</dbReference>
<dbReference type="InterPro" id="IPR027417">
    <property type="entry name" value="P-loop_NTPase"/>
</dbReference>
<dbReference type="AlphaFoldDB" id="A0A2V5J7S7"/>
<dbReference type="SUPFAM" id="SSF52540">
    <property type="entry name" value="P-loop containing nucleoside triphosphate hydrolases"/>
    <property type="match status" value="1"/>
</dbReference>
<evidence type="ECO:0000259" key="1">
    <source>
        <dbReference type="SMART" id="SM00382"/>
    </source>
</evidence>
<dbReference type="Proteomes" id="UP000247980">
    <property type="component" value="Unassembled WGS sequence"/>
</dbReference>
<dbReference type="PANTHER" id="PTHR23077">
    <property type="entry name" value="AAA-FAMILY ATPASE"/>
    <property type="match status" value="1"/>
</dbReference>
<dbReference type="PANTHER" id="PTHR23077:SF198">
    <property type="entry name" value="ATP-DEPENDENT ZINC METALLOPROTEASE FTSH"/>
    <property type="match status" value="1"/>
</dbReference>
<dbReference type="GO" id="GO:0016887">
    <property type="term" value="F:ATP hydrolysis activity"/>
    <property type="evidence" value="ECO:0007669"/>
    <property type="project" value="InterPro"/>
</dbReference>
<dbReference type="Gene3D" id="3.40.50.300">
    <property type="entry name" value="P-loop containing nucleotide triphosphate hydrolases"/>
    <property type="match status" value="1"/>
</dbReference>
<keyword evidence="3" id="KW-1185">Reference proteome</keyword>
<name>A0A2V5J7S7_9MICC</name>
<dbReference type="Pfam" id="PF00004">
    <property type="entry name" value="AAA"/>
    <property type="match status" value="1"/>
</dbReference>
<sequence>MVSMQTLPSNSFHTSDSIEAALVDLARVGMKGSPSAVRKMANQLIRRVPDGIVDVEAFRRELHSAISSTRSQGLQFSADTLPMEAGGAGALVQLDESPDGASLVLPMSVQEDLDEIVLERKNETLLALRGLEPSRSVLFSGPPGVGKTLASQWIASQVGLPLVSLDLASVLSSYLGTSGRNIRSVLDFAKSNTCVLLLDEFDALAKARDDDGDVGELKRIVNVLLVELDRWDNRSFLIAATNHPQLLDPAIGRRFDRIVNFPLPGRAEREVLINSATNGELAQTMVRAVADITEGSSPSDLVRLAERAARRSVLQNTSFEKVLLTELLKQQPNGGEPRTILWHRLYREYGLSLRRIADLSGVSHPTVSNAVRRLDSGEPK</sequence>
<evidence type="ECO:0000313" key="2">
    <source>
        <dbReference type="EMBL" id="PYI38930.1"/>
    </source>
</evidence>